<dbReference type="EnsemblPlants" id="MELO3C015278.2.1">
    <property type="protein sequence ID" value="MELO3C015278.2.1"/>
    <property type="gene ID" value="MELO3C015278.2"/>
</dbReference>
<sequence>MAVESGEGKVKRKITNRRKKKNGGGIIFDSESLGEYEGNRIKKKKKCIVVACAYES</sequence>
<accession>A0A9I9D9R0</accession>
<evidence type="ECO:0000256" key="1">
    <source>
        <dbReference type="SAM" id="MobiDB-lite"/>
    </source>
</evidence>
<dbReference type="Gramene" id="MELO3C015278.2.1">
    <property type="protein sequence ID" value="MELO3C015278.2.1"/>
    <property type="gene ID" value="MELO3C015278.2"/>
</dbReference>
<feature type="compositionally biased region" description="Basic residues" evidence="1">
    <location>
        <begin position="10"/>
        <end position="22"/>
    </location>
</feature>
<evidence type="ECO:0000313" key="2">
    <source>
        <dbReference type="EnsemblPlants" id="MELO3C015278.2.1"/>
    </source>
</evidence>
<name>A0A9I9D9R0_CUCME</name>
<proteinExistence type="predicted"/>
<organism evidence="2">
    <name type="scientific">Cucumis melo</name>
    <name type="common">Muskmelon</name>
    <dbReference type="NCBI Taxonomy" id="3656"/>
    <lineage>
        <taxon>Eukaryota</taxon>
        <taxon>Viridiplantae</taxon>
        <taxon>Streptophyta</taxon>
        <taxon>Embryophyta</taxon>
        <taxon>Tracheophyta</taxon>
        <taxon>Spermatophyta</taxon>
        <taxon>Magnoliopsida</taxon>
        <taxon>eudicotyledons</taxon>
        <taxon>Gunneridae</taxon>
        <taxon>Pentapetalae</taxon>
        <taxon>rosids</taxon>
        <taxon>fabids</taxon>
        <taxon>Cucurbitales</taxon>
        <taxon>Cucurbitaceae</taxon>
        <taxon>Benincaseae</taxon>
        <taxon>Cucumis</taxon>
    </lineage>
</organism>
<feature type="region of interest" description="Disordered" evidence="1">
    <location>
        <begin position="1"/>
        <end position="30"/>
    </location>
</feature>
<dbReference type="AlphaFoldDB" id="A0A9I9D9R0"/>
<reference evidence="2" key="1">
    <citation type="submission" date="2023-03" db="UniProtKB">
        <authorList>
            <consortium name="EnsemblPlants"/>
        </authorList>
    </citation>
    <scope>IDENTIFICATION</scope>
</reference>
<protein>
    <submittedName>
        <fullName evidence="2">Uncharacterized protein</fullName>
    </submittedName>
</protein>